<feature type="compositionally biased region" description="Basic and acidic residues" evidence="1">
    <location>
        <begin position="256"/>
        <end position="268"/>
    </location>
</feature>
<evidence type="ECO:0000313" key="4">
    <source>
        <dbReference type="Proteomes" id="UP000215181"/>
    </source>
</evidence>
<feature type="compositionally biased region" description="Basic and acidic residues" evidence="1">
    <location>
        <begin position="275"/>
        <end position="295"/>
    </location>
</feature>
<evidence type="ECO:0000256" key="2">
    <source>
        <dbReference type="SAM" id="Phobius"/>
    </source>
</evidence>
<keyword evidence="2" id="KW-1133">Transmembrane helix</keyword>
<feature type="transmembrane region" description="Helical" evidence="2">
    <location>
        <begin position="50"/>
        <end position="69"/>
    </location>
</feature>
<keyword evidence="2" id="KW-0472">Membrane</keyword>
<proteinExistence type="predicted"/>
<keyword evidence="2" id="KW-0812">Transmembrane</keyword>
<dbReference type="OrthoDB" id="9984679at2"/>
<accession>A0A235EUD5</accession>
<gene>
    <name evidence="3" type="ORF">CGK74_18305</name>
</gene>
<dbReference type="AlphaFoldDB" id="A0A235EUD5"/>
<organism evidence="3 4">
    <name type="scientific">Thauera propionica</name>
    <dbReference type="NCBI Taxonomy" id="2019431"/>
    <lineage>
        <taxon>Bacteria</taxon>
        <taxon>Pseudomonadati</taxon>
        <taxon>Pseudomonadota</taxon>
        <taxon>Betaproteobacteria</taxon>
        <taxon>Rhodocyclales</taxon>
        <taxon>Zoogloeaceae</taxon>
        <taxon>Thauera</taxon>
    </lineage>
</organism>
<reference evidence="3 4" key="1">
    <citation type="submission" date="2017-07" db="EMBL/GenBank/DDBJ databases">
        <title>Thauera sp. KNDSS-Mac4 genome sequence and assembly.</title>
        <authorList>
            <person name="Mayilraj S."/>
        </authorList>
    </citation>
    <scope>NUCLEOTIDE SEQUENCE [LARGE SCALE GENOMIC DNA]</scope>
    <source>
        <strain evidence="3 4">KNDSS-Mac4</strain>
    </source>
</reference>
<dbReference type="Proteomes" id="UP000215181">
    <property type="component" value="Unassembled WGS sequence"/>
</dbReference>
<name>A0A235EUD5_9RHOO</name>
<dbReference type="EMBL" id="NOIH01000041">
    <property type="protein sequence ID" value="OYD52393.1"/>
    <property type="molecule type" value="Genomic_DNA"/>
</dbReference>
<feature type="region of interest" description="Disordered" evidence="1">
    <location>
        <begin position="254"/>
        <end position="295"/>
    </location>
</feature>
<evidence type="ECO:0000313" key="3">
    <source>
        <dbReference type="EMBL" id="OYD52393.1"/>
    </source>
</evidence>
<comment type="caution">
    <text evidence="3">The sequence shown here is derived from an EMBL/GenBank/DDBJ whole genome shotgun (WGS) entry which is preliminary data.</text>
</comment>
<sequence length="361" mass="36507">MSRDSFNDSIIMNNMGGGSAPNIELDLEPQDVIDTEFVEQVPPKKSRKKLILALSIAGVVIGCAAALQFPQVHALLEGNNQKLDLAALSGVEAGPTTGGNPFAMPEAAAPQQADVADQLPVAPAPAAVMPDSAPQQTAVAEAAPAAPQPAQVIAETAAEAELLAAAAGGEPATAEAIAAAPVQQVPQPQPAPQAVTEAPVAAPVQAAVPTPAPAPAPAPAPVATPAPVRAQPAPATVAPVAKVAKPAEAAAVKPAIETKKAPPAEPKKAAAPAPRKTETAQRTKPAEPSSKEPETVRDVMVVTASQIGLRAFTDGQLVVSTGGRGAAYRVHDLLPSGERIERIDPVAMTVITDRSVIRVKP</sequence>
<protein>
    <submittedName>
        <fullName evidence="3">Uncharacterized protein</fullName>
    </submittedName>
</protein>
<dbReference type="RefSeq" id="WP_094269798.1">
    <property type="nucleotide sequence ID" value="NZ_NOIH01000041.1"/>
</dbReference>
<evidence type="ECO:0000256" key="1">
    <source>
        <dbReference type="SAM" id="MobiDB-lite"/>
    </source>
</evidence>
<keyword evidence="4" id="KW-1185">Reference proteome</keyword>